<dbReference type="AlphaFoldDB" id="A0A5J9THI9"/>
<name>A0A5J9THI9_9POAL</name>
<dbReference type="Gramene" id="TVU10151">
    <property type="protein sequence ID" value="TVU10151"/>
    <property type="gene ID" value="EJB05_43662"/>
</dbReference>
<gene>
    <name evidence="1" type="ORF">EJB05_43662</name>
</gene>
<comment type="caution">
    <text evidence="1">The sequence shown here is derived from an EMBL/GenBank/DDBJ whole genome shotgun (WGS) entry which is preliminary data.</text>
</comment>
<accession>A0A5J9THI9</accession>
<sequence length="88" mass="9676">MAYRPMKPQASVARAAVYQMANAGYNSSAAYPVMSSHDSANGPDVQNIQHEDNLTERAEEIIAVTKVEQLIESVAQENKEYSEQESDA</sequence>
<dbReference type="Proteomes" id="UP000324897">
    <property type="component" value="Chromosome 3"/>
</dbReference>
<organism evidence="1 2">
    <name type="scientific">Eragrostis curvula</name>
    <name type="common">weeping love grass</name>
    <dbReference type="NCBI Taxonomy" id="38414"/>
    <lineage>
        <taxon>Eukaryota</taxon>
        <taxon>Viridiplantae</taxon>
        <taxon>Streptophyta</taxon>
        <taxon>Embryophyta</taxon>
        <taxon>Tracheophyta</taxon>
        <taxon>Spermatophyta</taxon>
        <taxon>Magnoliopsida</taxon>
        <taxon>Liliopsida</taxon>
        <taxon>Poales</taxon>
        <taxon>Poaceae</taxon>
        <taxon>PACMAD clade</taxon>
        <taxon>Chloridoideae</taxon>
        <taxon>Eragrostideae</taxon>
        <taxon>Eragrostidinae</taxon>
        <taxon>Eragrostis</taxon>
    </lineage>
</organism>
<keyword evidence="2" id="KW-1185">Reference proteome</keyword>
<evidence type="ECO:0000313" key="1">
    <source>
        <dbReference type="EMBL" id="TVU10151.1"/>
    </source>
</evidence>
<evidence type="ECO:0000313" key="2">
    <source>
        <dbReference type="Proteomes" id="UP000324897"/>
    </source>
</evidence>
<protein>
    <submittedName>
        <fullName evidence="1">Uncharacterized protein</fullName>
    </submittedName>
</protein>
<dbReference type="EMBL" id="RWGY01000039">
    <property type="protein sequence ID" value="TVU10151.1"/>
    <property type="molecule type" value="Genomic_DNA"/>
</dbReference>
<reference evidence="1 2" key="1">
    <citation type="journal article" date="2019" name="Sci. Rep.">
        <title>A high-quality genome of Eragrostis curvula grass provides insights into Poaceae evolution and supports new strategies to enhance forage quality.</title>
        <authorList>
            <person name="Carballo J."/>
            <person name="Santos B.A.C.M."/>
            <person name="Zappacosta D."/>
            <person name="Garbus I."/>
            <person name="Selva J.P."/>
            <person name="Gallo C.A."/>
            <person name="Diaz A."/>
            <person name="Albertini E."/>
            <person name="Caccamo M."/>
            <person name="Echenique V."/>
        </authorList>
    </citation>
    <scope>NUCLEOTIDE SEQUENCE [LARGE SCALE GENOMIC DNA]</scope>
    <source>
        <strain evidence="2">cv. Victoria</strain>
        <tissue evidence="1">Leaf</tissue>
    </source>
</reference>
<proteinExistence type="predicted"/>
<feature type="non-terminal residue" evidence="1">
    <location>
        <position position="1"/>
    </location>
</feature>